<dbReference type="SUPFAM" id="SSF48452">
    <property type="entry name" value="TPR-like"/>
    <property type="match status" value="1"/>
</dbReference>
<dbReference type="GO" id="GO:0030126">
    <property type="term" value="C:COPI vesicle coat"/>
    <property type="evidence" value="ECO:0007669"/>
    <property type="project" value="TreeGrafter"/>
</dbReference>
<evidence type="ECO:0000256" key="18">
    <source>
        <dbReference type="ARBA" id="ARBA00023242"/>
    </source>
</evidence>
<evidence type="ECO:0000256" key="5">
    <source>
        <dbReference type="ARBA" id="ARBA00008978"/>
    </source>
</evidence>
<dbReference type="PANTHER" id="PTHR10805:SF0">
    <property type="entry name" value="COATOMER SUBUNIT EPSILON"/>
    <property type="match status" value="1"/>
</dbReference>
<evidence type="ECO:0000313" key="23">
    <source>
        <dbReference type="EMBL" id="KAK0416969.1"/>
    </source>
</evidence>
<keyword evidence="15" id="KW-0653">Protein transport</keyword>
<evidence type="ECO:0000256" key="3">
    <source>
        <dbReference type="ARBA" id="ARBA00004347"/>
    </source>
</evidence>
<dbReference type="Gene3D" id="1.25.40.10">
    <property type="entry name" value="Tetratricopeptide repeat domain"/>
    <property type="match status" value="1"/>
</dbReference>
<gene>
    <name evidence="23" type="ORF">QR680_012776</name>
</gene>
<evidence type="ECO:0000256" key="22">
    <source>
        <dbReference type="ARBA" id="ARBA00048336"/>
    </source>
</evidence>
<comment type="similarity">
    <text evidence="5">Belongs to the SSU72 phosphatase family.</text>
</comment>
<dbReference type="PANTHER" id="PTHR10805">
    <property type="entry name" value="COATOMER SUBUNIT EPSILON"/>
    <property type="match status" value="1"/>
</dbReference>
<keyword evidence="12" id="KW-0378">Hydrolase</keyword>
<dbReference type="InterPro" id="IPR006811">
    <property type="entry name" value="RNA_pol_II_suA"/>
</dbReference>
<keyword evidence="16" id="KW-0333">Golgi apparatus</keyword>
<dbReference type="Pfam" id="PF04733">
    <property type="entry name" value="Coatomer_E"/>
    <property type="match status" value="1"/>
</dbReference>
<dbReference type="GO" id="GO:0015031">
    <property type="term" value="P:protein transport"/>
    <property type="evidence" value="ECO:0007669"/>
    <property type="project" value="UniProtKB-KW"/>
</dbReference>
<comment type="subunit">
    <text evidence="6">Oligomeric complex that consists of at least the alpha, beta, beta', gamma, delta, epsilon and zeta subunits.</text>
</comment>
<evidence type="ECO:0000256" key="4">
    <source>
        <dbReference type="ARBA" id="ARBA00008827"/>
    </source>
</evidence>
<dbReference type="InterPro" id="IPR006822">
    <property type="entry name" value="Coatomer_esu"/>
</dbReference>
<comment type="caution">
    <text evidence="23">The sequence shown here is derived from an EMBL/GenBank/DDBJ whole genome shotgun (WGS) entry which is preliminary data.</text>
</comment>
<dbReference type="AlphaFoldDB" id="A0AA39I570"/>
<evidence type="ECO:0000256" key="17">
    <source>
        <dbReference type="ARBA" id="ARBA00023136"/>
    </source>
</evidence>
<accession>A0AA39I570</accession>
<keyword evidence="11" id="KW-0507">mRNA processing</keyword>
<evidence type="ECO:0000256" key="20">
    <source>
        <dbReference type="ARBA" id="ARBA00031602"/>
    </source>
</evidence>
<organism evidence="23 24">
    <name type="scientific">Steinernema hermaphroditum</name>
    <dbReference type="NCBI Taxonomy" id="289476"/>
    <lineage>
        <taxon>Eukaryota</taxon>
        <taxon>Metazoa</taxon>
        <taxon>Ecdysozoa</taxon>
        <taxon>Nematoda</taxon>
        <taxon>Chromadorea</taxon>
        <taxon>Rhabditida</taxon>
        <taxon>Tylenchina</taxon>
        <taxon>Panagrolaimomorpha</taxon>
        <taxon>Strongyloidoidea</taxon>
        <taxon>Steinernematidae</taxon>
        <taxon>Steinernema</taxon>
    </lineage>
</organism>
<dbReference type="EC" id="3.1.3.16" evidence="7"/>
<evidence type="ECO:0000256" key="9">
    <source>
        <dbReference type="ARBA" id="ARBA00022448"/>
    </source>
</evidence>
<evidence type="ECO:0000256" key="2">
    <source>
        <dbReference type="ARBA" id="ARBA00004255"/>
    </source>
</evidence>
<evidence type="ECO:0000256" key="15">
    <source>
        <dbReference type="ARBA" id="ARBA00022927"/>
    </source>
</evidence>
<dbReference type="GO" id="GO:0005634">
    <property type="term" value="C:nucleus"/>
    <property type="evidence" value="ECO:0007669"/>
    <property type="project" value="UniProtKB-SubCell"/>
</dbReference>
<dbReference type="FunFam" id="3.40.50.2300:FF:000066">
    <property type="entry name" value="RNA polymerase II subunit A C-terminal domain phosphatase SSU72"/>
    <property type="match status" value="1"/>
</dbReference>
<protein>
    <recommendedName>
        <fullName evidence="8">Coatomer subunit epsilon</fullName>
        <ecNumber evidence="7">3.1.3.16</ecNumber>
    </recommendedName>
    <alternativeName>
        <fullName evidence="20">Epsilon-coat protein</fullName>
    </alternativeName>
</protein>
<name>A0AA39I570_9BILA</name>
<dbReference type="Pfam" id="PF04722">
    <property type="entry name" value="Ssu72"/>
    <property type="match status" value="1"/>
</dbReference>
<keyword evidence="17" id="KW-0472">Membrane</keyword>
<dbReference type="Gene3D" id="3.40.50.2300">
    <property type="match status" value="2"/>
</dbReference>
<dbReference type="EMBL" id="JAUCMV010000002">
    <property type="protein sequence ID" value="KAK0416969.1"/>
    <property type="molecule type" value="Genomic_DNA"/>
</dbReference>
<keyword evidence="14" id="KW-0904">Protein phosphatase</keyword>
<dbReference type="FunFam" id="3.40.50.2300:FF:000039">
    <property type="entry name" value="RNA polymerase II subunit A C-terminal domain phosphatase"/>
    <property type="match status" value="1"/>
</dbReference>
<comment type="similarity">
    <text evidence="4">Belongs to the COPE family.</text>
</comment>
<evidence type="ECO:0000256" key="7">
    <source>
        <dbReference type="ARBA" id="ARBA00013081"/>
    </source>
</evidence>
<sequence>MTDNLFEIRNSFYLGAYQQCVHECHNANVKGEDEKLIKDCFMYRSYIALNKPSIALSEIPSSTKVDSLVAIRRFADYTANPEKRKLIAEEVTDELTTNMTNNEITHLMASLVFMAENDIENALRVLHMPESLECTAASIQCLLKLDRADLATKELKKMQEVDEDATLTQLALAWCNVYFGKEKLNDAFYIYQEMIDKYGANPSLLVSQASCLIQQEKYEDAQKLLLDAQQRDAHNPEVLVNLVVVSQFLGKAPEVTGRYIKQLTTEFPQHPWTLDYAAKEKAFNMHVEKSRLLFAVCCSSNMNRSMEAHGFLQNRGFRVESFGSGTQVKLPGPSVDKPNCYEFDKVPYDFIYKDLRSKDPALYTQNGLLNMLDRNRRIKEKPQKFQRSREYFDVIICLEERVYDQVLEDMQTREQETGESVHLVNLDIQDNHEEATIGALIVVEICKMLEKCDDLDNEIDEVLGNFAERYPKRNILHTICFY</sequence>
<dbReference type="GO" id="GO:0000139">
    <property type="term" value="C:Golgi membrane"/>
    <property type="evidence" value="ECO:0007669"/>
    <property type="project" value="UniProtKB-SubCell"/>
</dbReference>
<evidence type="ECO:0000256" key="6">
    <source>
        <dbReference type="ARBA" id="ARBA00011775"/>
    </source>
</evidence>
<keyword evidence="19" id="KW-0968">Cytoplasmic vesicle</keyword>
<evidence type="ECO:0000256" key="8">
    <source>
        <dbReference type="ARBA" id="ARBA00015828"/>
    </source>
</evidence>
<evidence type="ECO:0000256" key="16">
    <source>
        <dbReference type="ARBA" id="ARBA00023034"/>
    </source>
</evidence>
<evidence type="ECO:0000256" key="19">
    <source>
        <dbReference type="ARBA" id="ARBA00023329"/>
    </source>
</evidence>
<dbReference type="InterPro" id="IPR011990">
    <property type="entry name" value="TPR-like_helical_dom_sf"/>
</dbReference>
<keyword evidence="18" id="KW-0539">Nucleus</keyword>
<evidence type="ECO:0000256" key="10">
    <source>
        <dbReference type="ARBA" id="ARBA00022490"/>
    </source>
</evidence>
<evidence type="ECO:0000313" key="24">
    <source>
        <dbReference type="Proteomes" id="UP001175271"/>
    </source>
</evidence>
<dbReference type="Proteomes" id="UP001175271">
    <property type="component" value="Unassembled WGS sequence"/>
</dbReference>
<keyword evidence="10" id="KW-0963">Cytoplasm</keyword>
<dbReference type="GO" id="GO:0005198">
    <property type="term" value="F:structural molecule activity"/>
    <property type="evidence" value="ECO:0007669"/>
    <property type="project" value="InterPro"/>
</dbReference>
<evidence type="ECO:0000256" key="12">
    <source>
        <dbReference type="ARBA" id="ARBA00022801"/>
    </source>
</evidence>
<comment type="subcellular location">
    <subcellularLocation>
        <location evidence="3">Cytoplasmic vesicle</location>
        <location evidence="3">COPI-coated vesicle membrane</location>
        <topology evidence="3">Peripheral membrane protein</topology>
        <orientation evidence="3">Cytoplasmic side</orientation>
    </subcellularLocation>
    <subcellularLocation>
        <location evidence="2">Golgi apparatus membrane</location>
        <topology evidence="2">Peripheral membrane protein</topology>
        <orientation evidence="2">Cytoplasmic side</orientation>
    </subcellularLocation>
    <subcellularLocation>
        <location evidence="1">Nucleus</location>
    </subcellularLocation>
</comment>
<dbReference type="GO" id="GO:0006890">
    <property type="term" value="P:retrograde vesicle-mediated transport, Golgi to endoplasmic reticulum"/>
    <property type="evidence" value="ECO:0007669"/>
    <property type="project" value="InterPro"/>
</dbReference>
<evidence type="ECO:0000256" key="14">
    <source>
        <dbReference type="ARBA" id="ARBA00022912"/>
    </source>
</evidence>
<reference evidence="23" key="1">
    <citation type="submission" date="2023-06" db="EMBL/GenBank/DDBJ databases">
        <title>Genomic analysis of the entomopathogenic nematode Steinernema hermaphroditum.</title>
        <authorList>
            <person name="Schwarz E.M."/>
            <person name="Heppert J.K."/>
            <person name="Baniya A."/>
            <person name="Schwartz H.T."/>
            <person name="Tan C.-H."/>
            <person name="Antoshechkin I."/>
            <person name="Sternberg P.W."/>
            <person name="Goodrich-Blair H."/>
            <person name="Dillman A.R."/>
        </authorList>
    </citation>
    <scope>NUCLEOTIDE SEQUENCE</scope>
    <source>
        <strain evidence="23">PS9179</strain>
        <tissue evidence="23">Whole animal</tissue>
    </source>
</reference>
<evidence type="ECO:0000256" key="1">
    <source>
        <dbReference type="ARBA" id="ARBA00004123"/>
    </source>
</evidence>
<keyword evidence="24" id="KW-1185">Reference proteome</keyword>
<evidence type="ECO:0000256" key="21">
    <source>
        <dbReference type="ARBA" id="ARBA00047761"/>
    </source>
</evidence>
<dbReference type="GO" id="GO:0006891">
    <property type="term" value="P:intra-Golgi vesicle-mediated transport"/>
    <property type="evidence" value="ECO:0007669"/>
    <property type="project" value="TreeGrafter"/>
</dbReference>
<keyword evidence="13" id="KW-0931">ER-Golgi transport</keyword>
<keyword evidence="9" id="KW-0813">Transport</keyword>
<evidence type="ECO:0000256" key="13">
    <source>
        <dbReference type="ARBA" id="ARBA00022892"/>
    </source>
</evidence>
<evidence type="ECO:0000256" key="11">
    <source>
        <dbReference type="ARBA" id="ARBA00022664"/>
    </source>
</evidence>
<comment type="catalytic activity">
    <reaction evidence="22">
        <text>O-phospho-L-threonyl-[protein] + H2O = L-threonyl-[protein] + phosphate</text>
        <dbReference type="Rhea" id="RHEA:47004"/>
        <dbReference type="Rhea" id="RHEA-COMP:11060"/>
        <dbReference type="Rhea" id="RHEA-COMP:11605"/>
        <dbReference type="ChEBI" id="CHEBI:15377"/>
        <dbReference type="ChEBI" id="CHEBI:30013"/>
        <dbReference type="ChEBI" id="CHEBI:43474"/>
        <dbReference type="ChEBI" id="CHEBI:61977"/>
        <dbReference type="EC" id="3.1.3.16"/>
    </reaction>
</comment>
<proteinExistence type="inferred from homology"/>
<dbReference type="GO" id="GO:0006888">
    <property type="term" value="P:endoplasmic reticulum to Golgi vesicle-mediated transport"/>
    <property type="evidence" value="ECO:0007669"/>
    <property type="project" value="TreeGrafter"/>
</dbReference>
<comment type="catalytic activity">
    <reaction evidence="21">
        <text>O-phospho-L-seryl-[protein] + H2O = L-seryl-[protein] + phosphate</text>
        <dbReference type="Rhea" id="RHEA:20629"/>
        <dbReference type="Rhea" id="RHEA-COMP:9863"/>
        <dbReference type="Rhea" id="RHEA-COMP:11604"/>
        <dbReference type="ChEBI" id="CHEBI:15377"/>
        <dbReference type="ChEBI" id="CHEBI:29999"/>
        <dbReference type="ChEBI" id="CHEBI:43474"/>
        <dbReference type="ChEBI" id="CHEBI:83421"/>
        <dbReference type="EC" id="3.1.3.16"/>
    </reaction>
</comment>
<dbReference type="GO" id="GO:0008420">
    <property type="term" value="F:RNA polymerase II CTD heptapeptide repeat phosphatase activity"/>
    <property type="evidence" value="ECO:0007669"/>
    <property type="project" value="UniProtKB-ARBA"/>
</dbReference>
<dbReference type="GO" id="GO:0031124">
    <property type="term" value="P:mRNA 3'-end processing"/>
    <property type="evidence" value="ECO:0007669"/>
    <property type="project" value="UniProtKB-ARBA"/>
</dbReference>